<evidence type="ECO:0000256" key="5">
    <source>
        <dbReference type="ARBA" id="ARBA00034808"/>
    </source>
</evidence>
<evidence type="ECO:0000313" key="7">
    <source>
        <dbReference type="EnsemblMetazoa" id="Aqu2.1.29561_001"/>
    </source>
</evidence>
<evidence type="ECO:0000256" key="3">
    <source>
        <dbReference type="ARBA" id="ARBA00023235"/>
    </source>
</evidence>
<sequence>MQTNSHRNEIAPATCSMNCLLISHNMTKIAKSSRKRKRRFQEDTEKKRHHLDSIIRCCAHSCGYEDLKKEQKNAITTFVEGNDVFVCLPTGFGKSVCYFCLPLIFDALNSKTSLSVAPVVSPLVALMNDQVQSLTDRGITAIMCSGISECELSRSLIREGMYWIVFVIPEILFDRSWTTSTMARWKEVMRILGMRNAALVTKSPDKPNIYYKFE</sequence>
<name>A0A1X7UPI7_AMPQE</name>
<dbReference type="eggNOG" id="KOG0351">
    <property type="taxonomic scope" value="Eukaryota"/>
</dbReference>
<dbReference type="Gene3D" id="3.40.50.300">
    <property type="entry name" value="P-loop containing nucleotide triphosphate hydrolases"/>
    <property type="match status" value="1"/>
</dbReference>
<keyword evidence="3" id="KW-0413">Isomerase</keyword>
<dbReference type="STRING" id="400682.A0A1X7UPI7"/>
<dbReference type="GO" id="GO:0009378">
    <property type="term" value="F:four-way junction helicase activity"/>
    <property type="evidence" value="ECO:0007669"/>
    <property type="project" value="TreeGrafter"/>
</dbReference>
<dbReference type="GO" id="GO:0000724">
    <property type="term" value="P:double-strand break repair via homologous recombination"/>
    <property type="evidence" value="ECO:0007669"/>
    <property type="project" value="TreeGrafter"/>
</dbReference>
<keyword evidence="2" id="KW-0238">DNA-binding</keyword>
<dbReference type="PANTHER" id="PTHR13710:SF105">
    <property type="entry name" value="ATP-DEPENDENT DNA HELICASE Q1"/>
    <property type="match status" value="1"/>
</dbReference>
<dbReference type="GO" id="GO:0005524">
    <property type="term" value="F:ATP binding"/>
    <property type="evidence" value="ECO:0007669"/>
    <property type="project" value="InterPro"/>
</dbReference>
<dbReference type="Pfam" id="PF00270">
    <property type="entry name" value="DEAD"/>
    <property type="match status" value="1"/>
</dbReference>
<dbReference type="PANTHER" id="PTHR13710">
    <property type="entry name" value="DNA HELICASE RECQ FAMILY MEMBER"/>
    <property type="match status" value="1"/>
</dbReference>
<dbReference type="EC" id="5.6.2.4" evidence="5"/>
<accession>A0A1X7UPI7</accession>
<dbReference type="GO" id="GO:0003677">
    <property type="term" value="F:DNA binding"/>
    <property type="evidence" value="ECO:0007669"/>
    <property type="project" value="UniProtKB-KW"/>
</dbReference>
<comment type="catalytic activity">
    <reaction evidence="4">
        <text>Couples ATP hydrolysis with the unwinding of duplex DNA by translocating in the 3'-5' direction.</text>
        <dbReference type="EC" id="5.6.2.4"/>
    </reaction>
</comment>
<evidence type="ECO:0000256" key="1">
    <source>
        <dbReference type="ARBA" id="ARBA00005446"/>
    </source>
</evidence>
<protein>
    <recommendedName>
        <fullName evidence="5">DNA 3'-5' helicase</fullName>
        <ecNumber evidence="5">5.6.2.4</ecNumber>
    </recommendedName>
</protein>
<dbReference type="InterPro" id="IPR011545">
    <property type="entry name" value="DEAD/DEAH_box_helicase_dom"/>
</dbReference>
<dbReference type="InterPro" id="IPR027417">
    <property type="entry name" value="P-loop_NTPase"/>
</dbReference>
<dbReference type="InParanoid" id="A0A1X7UPI7"/>
<dbReference type="AlphaFoldDB" id="A0A1X7UPI7"/>
<comment type="similarity">
    <text evidence="1">Belongs to the helicase family. RecQ subfamily.</text>
</comment>
<evidence type="ECO:0000259" key="6">
    <source>
        <dbReference type="Pfam" id="PF00270"/>
    </source>
</evidence>
<evidence type="ECO:0000256" key="2">
    <source>
        <dbReference type="ARBA" id="ARBA00023125"/>
    </source>
</evidence>
<organism evidence="7">
    <name type="scientific">Amphimedon queenslandica</name>
    <name type="common">Sponge</name>
    <dbReference type="NCBI Taxonomy" id="400682"/>
    <lineage>
        <taxon>Eukaryota</taxon>
        <taxon>Metazoa</taxon>
        <taxon>Porifera</taxon>
        <taxon>Demospongiae</taxon>
        <taxon>Heteroscleromorpha</taxon>
        <taxon>Haplosclerida</taxon>
        <taxon>Niphatidae</taxon>
        <taxon>Amphimedon</taxon>
    </lineage>
</organism>
<dbReference type="GO" id="GO:0005737">
    <property type="term" value="C:cytoplasm"/>
    <property type="evidence" value="ECO:0007669"/>
    <property type="project" value="TreeGrafter"/>
</dbReference>
<dbReference type="SUPFAM" id="SSF52540">
    <property type="entry name" value="P-loop containing nucleoside triphosphate hydrolases"/>
    <property type="match status" value="1"/>
</dbReference>
<evidence type="ECO:0000256" key="4">
    <source>
        <dbReference type="ARBA" id="ARBA00034617"/>
    </source>
</evidence>
<dbReference type="EnsemblMetazoa" id="Aqu2.1.29561_001">
    <property type="protein sequence ID" value="Aqu2.1.29561_001"/>
    <property type="gene ID" value="Aqu2.1.29561"/>
</dbReference>
<reference evidence="7" key="1">
    <citation type="submission" date="2017-05" db="UniProtKB">
        <authorList>
            <consortium name="EnsemblMetazoa"/>
        </authorList>
    </citation>
    <scope>IDENTIFICATION</scope>
</reference>
<dbReference type="OrthoDB" id="10040197at2759"/>
<proteinExistence type="inferred from homology"/>
<feature type="domain" description="DEAD/DEAH-box helicase" evidence="6">
    <location>
        <begin position="69"/>
        <end position="176"/>
    </location>
</feature>
<dbReference type="GO" id="GO:0005694">
    <property type="term" value="C:chromosome"/>
    <property type="evidence" value="ECO:0007669"/>
    <property type="project" value="TreeGrafter"/>
</dbReference>
<dbReference type="GO" id="GO:0043138">
    <property type="term" value="F:3'-5' DNA helicase activity"/>
    <property type="evidence" value="ECO:0007669"/>
    <property type="project" value="UniProtKB-EC"/>
</dbReference>